<dbReference type="EMBL" id="JBAHYK010001095">
    <property type="protein sequence ID" value="KAL0569540.1"/>
    <property type="molecule type" value="Genomic_DNA"/>
</dbReference>
<gene>
    <name evidence="2" type="ORF">V5O48_012421</name>
</gene>
<name>A0ABR3F2V1_9AGAR</name>
<sequence length="124" mass="14090">MAKYLAPVDHLNARFNWYKVRSICQIDPHPAPKNLTQFVDEPYKVYNQETLNNLTDHFSSEPYTIEEPAPTSNSSEDTIMHAPDSKPILNDSEDVDMAADSIDPPSNKPILPIFHLYATSNCRQ</sequence>
<proteinExistence type="predicted"/>
<comment type="caution">
    <text evidence="2">The sequence shown here is derived from an EMBL/GenBank/DDBJ whole genome shotgun (WGS) entry which is preliminary data.</text>
</comment>
<organism evidence="2 3">
    <name type="scientific">Marasmius crinis-equi</name>
    <dbReference type="NCBI Taxonomy" id="585013"/>
    <lineage>
        <taxon>Eukaryota</taxon>
        <taxon>Fungi</taxon>
        <taxon>Dikarya</taxon>
        <taxon>Basidiomycota</taxon>
        <taxon>Agaricomycotina</taxon>
        <taxon>Agaricomycetes</taxon>
        <taxon>Agaricomycetidae</taxon>
        <taxon>Agaricales</taxon>
        <taxon>Marasmiineae</taxon>
        <taxon>Marasmiaceae</taxon>
        <taxon>Marasmius</taxon>
    </lineage>
</organism>
<feature type="region of interest" description="Disordered" evidence="1">
    <location>
        <begin position="58"/>
        <end position="91"/>
    </location>
</feature>
<evidence type="ECO:0000256" key="1">
    <source>
        <dbReference type="SAM" id="MobiDB-lite"/>
    </source>
</evidence>
<reference evidence="2 3" key="1">
    <citation type="submission" date="2024-02" db="EMBL/GenBank/DDBJ databases">
        <title>A draft genome for the cacao thread blight pathogen Marasmius crinis-equi.</title>
        <authorList>
            <person name="Cohen S.P."/>
            <person name="Baruah I.K."/>
            <person name="Amoako-Attah I."/>
            <person name="Bukari Y."/>
            <person name="Meinhardt L.W."/>
            <person name="Bailey B.A."/>
        </authorList>
    </citation>
    <scope>NUCLEOTIDE SEQUENCE [LARGE SCALE GENOMIC DNA]</scope>
    <source>
        <strain evidence="2 3">GH-76</strain>
    </source>
</reference>
<protein>
    <submittedName>
        <fullName evidence="2">Uncharacterized protein</fullName>
    </submittedName>
</protein>
<dbReference type="Proteomes" id="UP001465976">
    <property type="component" value="Unassembled WGS sequence"/>
</dbReference>
<evidence type="ECO:0000313" key="3">
    <source>
        <dbReference type="Proteomes" id="UP001465976"/>
    </source>
</evidence>
<evidence type="ECO:0000313" key="2">
    <source>
        <dbReference type="EMBL" id="KAL0569540.1"/>
    </source>
</evidence>
<keyword evidence="3" id="KW-1185">Reference proteome</keyword>
<accession>A0ABR3F2V1</accession>